<organism evidence="1 2">
    <name type="scientific">Pleurodeles waltl</name>
    <name type="common">Iberian ribbed newt</name>
    <dbReference type="NCBI Taxonomy" id="8319"/>
    <lineage>
        <taxon>Eukaryota</taxon>
        <taxon>Metazoa</taxon>
        <taxon>Chordata</taxon>
        <taxon>Craniata</taxon>
        <taxon>Vertebrata</taxon>
        <taxon>Euteleostomi</taxon>
        <taxon>Amphibia</taxon>
        <taxon>Batrachia</taxon>
        <taxon>Caudata</taxon>
        <taxon>Salamandroidea</taxon>
        <taxon>Salamandridae</taxon>
        <taxon>Pleurodelinae</taxon>
        <taxon>Pleurodeles</taxon>
    </lineage>
</organism>
<sequence length="76" mass="8514">MAKIAHRAPVNSQKAPHCVGNRLCRFADLVLRRGADSTRNDAWCKLTSSIHKQFSLGAVRVQAVLTRPKFSLWRLG</sequence>
<dbReference type="AlphaFoldDB" id="A0AAV7THS0"/>
<accession>A0AAV7THS0</accession>
<reference evidence="1" key="1">
    <citation type="journal article" date="2022" name="bioRxiv">
        <title>Sequencing and chromosome-scale assembly of the giantPleurodeles waltlgenome.</title>
        <authorList>
            <person name="Brown T."/>
            <person name="Elewa A."/>
            <person name="Iarovenko S."/>
            <person name="Subramanian E."/>
            <person name="Araus A.J."/>
            <person name="Petzold A."/>
            <person name="Susuki M."/>
            <person name="Suzuki K.-i.T."/>
            <person name="Hayashi T."/>
            <person name="Toyoda A."/>
            <person name="Oliveira C."/>
            <person name="Osipova E."/>
            <person name="Leigh N.D."/>
            <person name="Simon A."/>
            <person name="Yun M.H."/>
        </authorList>
    </citation>
    <scope>NUCLEOTIDE SEQUENCE</scope>
    <source>
        <strain evidence="1">20211129_DDA</strain>
        <tissue evidence="1">Liver</tissue>
    </source>
</reference>
<dbReference type="EMBL" id="JANPWB010000006">
    <property type="protein sequence ID" value="KAJ1176152.1"/>
    <property type="molecule type" value="Genomic_DNA"/>
</dbReference>
<proteinExistence type="predicted"/>
<evidence type="ECO:0000313" key="1">
    <source>
        <dbReference type="EMBL" id="KAJ1176152.1"/>
    </source>
</evidence>
<keyword evidence="2" id="KW-1185">Reference proteome</keyword>
<protein>
    <submittedName>
        <fullName evidence="1">Uncharacterized protein</fullName>
    </submittedName>
</protein>
<dbReference type="Proteomes" id="UP001066276">
    <property type="component" value="Chromosome 3_2"/>
</dbReference>
<name>A0AAV7THS0_PLEWA</name>
<comment type="caution">
    <text evidence="1">The sequence shown here is derived from an EMBL/GenBank/DDBJ whole genome shotgun (WGS) entry which is preliminary data.</text>
</comment>
<evidence type="ECO:0000313" key="2">
    <source>
        <dbReference type="Proteomes" id="UP001066276"/>
    </source>
</evidence>
<gene>
    <name evidence="1" type="ORF">NDU88_001435</name>
</gene>